<dbReference type="Gene3D" id="3.10.450.50">
    <property type="match status" value="1"/>
</dbReference>
<dbReference type="AlphaFoldDB" id="A0A6J7G7A1"/>
<dbReference type="SUPFAM" id="SSF54427">
    <property type="entry name" value="NTF2-like"/>
    <property type="match status" value="1"/>
</dbReference>
<name>A0A6J7G7A1_9ZZZZ</name>
<dbReference type="Pfam" id="PF12680">
    <property type="entry name" value="SnoaL_2"/>
    <property type="match status" value="1"/>
</dbReference>
<feature type="domain" description="SnoaL-like" evidence="1">
    <location>
        <begin position="39"/>
        <end position="146"/>
    </location>
</feature>
<organism evidence="2">
    <name type="scientific">freshwater metagenome</name>
    <dbReference type="NCBI Taxonomy" id="449393"/>
    <lineage>
        <taxon>unclassified sequences</taxon>
        <taxon>metagenomes</taxon>
        <taxon>ecological metagenomes</taxon>
    </lineage>
</organism>
<sequence length="182" mass="20562">MTGTTIFEEMGLDPRPDSELTYDEIIARNMKIVDLHFHSENPDEVQKAIALYTEDITWEAPTRGIVMTDPKDVLAGYLGIFATLAYHKTTALRRFATEKFVFDDQIAEVYVVGEPSQMHNFPYPKGTAVSVRLVHIFEMRDGRIAREIAYEMWRKAGSEVANDDIPEGAVVTHFGNFPGFGD</sequence>
<accession>A0A6J7G7A1</accession>
<evidence type="ECO:0000313" key="2">
    <source>
        <dbReference type="EMBL" id="CAB4904282.1"/>
    </source>
</evidence>
<proteinExistence type="predicted"/>
<reference evidence="2" key="1">
    <citation type="submission" date="2020-05" db="EMBL/GenBank/DDBJ databases">
        <authorList>
            <person name="Chiriac C."/>
            <person name="Salcher M."/>
            <person name="Ghai R."/>
            <person name="Kavagutti S V."/>
        </authorList>
    </citation>
    <scope>NUCLEOTIDE SEQUENCE</scope>
</reference>
<dbReference type="InterPro" id="IPR037401">
    <property type="entry name" value="SnoaL-like"/>
</dbReference>
<protein>
    <submittedName>
        <fullName evidence="2">Unannotated protein</fullName>
    </submittedName>
</protein>
<evidence type="ECO:0000259" key="1">
    <source>
        <dbReference type="Pfam" id="PF12680"/>
    </source>
</evidence>
<dbReference type="EMBL" id="CAFBMR010000006">
    <property type="protein sequence ID" value="CAB4904282.1"/>
    <property type="molecule type" value="Genomic_DNA"/>
</dbReference>
<dbReference type="InterPro" id="IPR032710">
    <property type="entry name" value="NTF2-like_dom_sf"/>
</dbReference>
<gene>
    <name evidence="2" type="ORF">UFOPK3610_00315</name>
</gene>